<dbReference type="PANTHER" id="PTHR33445">
    <property type="entry name" value="ATP SYNTHASE SUBUNIT B', CHLOROPLASTIC"/>
    <property type="match status" value="1"/>
</dbReference>
<evidence type="ECO:0000256" key="11">
    <source>
        <dbReference type="ARBA" id="ARBA00023310"/>
    </source>
</evidence>
<dbReference type="InterPro" id="IPR050059">
    <property type="entry name" value="ATP_synthase_B_chain"/>
</dbReference>
<feature type="transmembrane region" description="Helical" evidence="15">
    <location>
        <begin position="6"/>
        <end position="24"/>
    </location>
</feature>
<evidence type="ECO:0000313" key="18">
    <source>
        <dbReference type="EMBL" id="AJY45626.1"/>
    </source>
</evidence>
<dbReference type="NCBIfam" id="NF006611">
    <property type="entry name" value="PRK09173.1"/>
    <property type="match status" value="1"/>
</dbReference>
<dbReference type="STRING" id="1486262.TM49_07970"/>
<dbReference type="PANTHER" id="PTHR33445:SF1">
    <property type="entry name" value="ATP SYNTHASE SUBUNIT B"/>
    <property type="match status" value="1"/>
</dbReference>
<dbReference type="GO" id="GO:0046933">
    <property type="term" value="F:proton-transporting ATP synthase activity, rotational mechanism"/>
    <property type="evidence" value="ECO:0007669"/>
    <property type="project" value="UniProtKB-UniRule"/>
</dbReference>
<dbReference type="GO" id="GO:0046961">
    <property type="term" value="F:proton-transporting ATPase activity, rotational mechanism"/>
    <property type="evidence" value="ECO:0007669"/>
    <property type="project" value="TreeGrafter"/>
</dbReference>
<evidence type="ECO:0000313" key="19">
    <source>
        <dbReference type="Proteomes" id="UP000032611"/>
    </source>
</evidence>
<gene>
    <name evidence="15" type="primary">atpF</name>
    <name evidence="18" type="ORF">TM49_07970</name>
</gene>
<keyword evidence="8 15" id="KW-1133">Transmembrane helix</keyword>
<dbReference type="PATRIC" id="fig|1486262.3.peg.1645"/>
<keyword evidence="3 15" id="KW-0813">Transport</keyword>
<dbReference type="CDD" id="cd06503">
    <property type="entry name" value="ATP-synt_Fo_b"/>
    <property type="match status" value="1"/>
</dbReference>
<dbReference type="HOGENOM" id="CLU_079215_6_1_5"/>
<keyword evidence="11 15" id="KW-0066">ATP synthesis</keyword>
<evidence type="ECO:0000256" key="6">
    <source>
        <dbReference type="ARBA" id="ARBA00022692"/>
    </source>
</evidence>
<proteinExistence type="inferred from homology"/>
<dbReference type="GO" id="GO:0016787">
    <property type="term" value="F:hydrolase activity"/>
    <property type="evidence" value="ECO:0007669"/>
    <property type="project" value="UniProtKB-KW"/>
</dbReference>
<keyword evidence="7 15" id="KW-0375">Hydrogen ion transport</keyword>
<keyword evidence="18" id="KW-0378">Hydrolase</keyword>
<accession>A0A0D5LNB6</accession>
<evidence type="ECO:0000256" key="17">
    <source>
        <dbReference type="SAM" id="Coils"/>
    </source>
</evidence>
<dbReference type="KEGG" id="mey:TM49_07970"/>
<evidence type="ECO:0000256" key="1">
    <source>
        <dbReference type="ARBA" id="ARBA00004377"/>
    </source>
</evidence>
<dbReference type="Proteomes" id="UP000032611">
    <property type="component" value="Chromosome"/>
</dbReference>
<comment type="similarity">
    <text evidence="2 15 16">Belongs to the ATPase B chain family.</text>
</comment>
<keyword evidence="4 15" id="KW-1003">Cell membrane</keyword>
<evidence type="ECO:0000256" key="2">
    <source>
        <dbReference type="ARBA" id="ARBA00005513"/>
    </source>
</evidence>
<evidence type="ECO:0000256" key="9">
    <source>
        <dbReference type="ARBA" id="ARBA00023065"/>
    </source>
</evidence>
<dbReference type="EMBL" id="CP010803">
    <property type="protein sequence ID" value="AJY45626.1"/>
    <property type="molecule type" value="Genomic_DNA"/>
</dbReference>
<dbReference type="Pfam" id="PF00430">
    <property type="entry name" value="ATP-synt_B"/>
    <property type="match status" value="1"/>
</dbReference>
<name>A0A0D5LNB6_MAREN</name>
<keyword evidence="10 15" id="KW-0472">Membrane</keyword>
<dbReference type="GO" id="GO:0045259">
    <property type="term" value="C:proton-transporting ATP synthase complex"/>
    <property type="evidence" value="ECO:0007669"/>
    <property type="project" value="UniProtKB-KW"/>
</dbReference>
<evidence type="ECO:0000256" key="13">
    <source>
        <dbReference type="ARBA" id="ARBA00025614"/>
    </source>
</evidence>
<protein>
    <recommendedName>
        <fullName evidence="15">ATP synthase subunit b</fullName>
    </recommendedName>
    <alternativeName>
        <fullName evidence="15">ATP synthase F(0) sector subunit b</fullName>
    </alternativeName>
    <alternativeName>
        <fullName evidence="15">ATPase subunit I</fullName>
    </alternativeName>
    <alternativeName>
        <fullName evidence="15">F-type ATPase subunit b</fullName>
        <shortName evidence="15">F-ATPase subunit b</shortName>
    </alternativeName>
</protein>
<dbReference type="InterPro" id="IPR002146">
    <property type="entry name" value="ATP_synth_b/b'su_bac/chlpt"/>
</dbReference>
<evidence type="ECO:0000256" key="3">
    <source>
        <dbReference type="ARBA" id="ARBA00022448"/>
    </source>
</evidence>
<feature type="coiled-coil region" evidence="17">
    <location>
        <begin position="31"/>
        <end position="97"/>
    </location>
</feature>
<evidence type="ECO:0000256" key="5">
    <source>
        <dbReference type="ARBA" id="ARBA00022547"/>
    </source>
</evidence>
<keyword evidence="17" id="KW-0175">Coiled coil</keyword>
<organism evidence="18 19">
    <name type="scientific">Martelella endophytica</name>
    <dbReference type="NCBI Taxonomy" id="1486262"/>
    <lineage>
        <taxon>Bacteria</taxon>
        <taxon>Pseudomonadati</taxon>
        <taxon>Pseudomonadota</taxon>
        <taxon>Alphaproteobacteria</taxon>
        <taxon>Hyphomicrobiales</taxon>
        <taxon>Aurantimonadaceae</taxon>
        <taxon>Martelella</taxon>
    </lineage>
</organism>
<keyword evidence="9 15" id="KW-0406">Ion transport</keyword>
<evidence type="ECO:0000256" key="15">
    <source>
        <dbReference type="HAMAP-Rule" id="MF_01398"/>
    </source>
</evidence>
<keyword evidence="19" id="KW-1185">Reference proteome</keyword>
<dbReference type="AlphaFoldDB" id="A0A0D5LNB6"/>
<evidence type="ECO:0000256" key="7">
    <source>
        <dbReference type="ARBA" id="ARBA00022781"/>
    </source>
</evidence>
<evidence type="ECO:0000256" key="12">
    <source>
        <dbReference type="ARBA" id="ARBA00025198"/>
    </source>
</evidence>
<evidence type="ECO:0000256" key="16">
    <source>
        <dbReference type="RuleBase" id="RU003848"/>
    </source>
</evidence>
<comment type="subunit">
    <text evidence="14 15">F-type ATPases have 2 components, F(1) - the catalytic core - and F(0) - the membrane proton channel. F(1) has five subunits: alpha(3), beta(3), gamma(1), delta(1), epsilon(1). F(0) has three main subunits: a(1), b(2) and c(10-14). The alpha and beta chains form an alternating ring which encloses part of the gamma chain. F(1) is attached to F(0) by a central stalk formed by the gamma and epsilon chains, while a peripheral stalk is formed by the delta and b chains.</text>
</comment>
<comment type="function">
    <text evidence="12 15">F(1)F(0) ATP synthase produces ATP from ADP in the presence of a proton or sodium gradient. F-type ATPases consist of two structural domains, F(1) containing the extramembraneous catalytic core and F(0) containing the membrane proton channel, linked together by a central stalk and a peripheral stalk. During catalysis, ATP synthesis in the catalytic domain of F(1) is coupled via a rotary mechanism of the central stalk subunits to proton translocation.</text>
</comment>
<keyword evidence="5 15" id="KW-0138">CF(0)</keyword>
<comment type="subcellular location">
    <subcellularLocation>
        <location evidence="1">Cell inner membrane</location>
        <topology evidence="1">Single-pass membrane protein</topology>
    </subcellularLocation>
    <subcellularLocation>
        <location evidence="15">Cell membrane</location>
        <topology evidence="15">Single-pass membrane protein</topology>
    </subcellularLocation>
</comment>
<keyword evidence="6 15" id="KW-0812">Transmembrane</keyword>
<sequence>MVALDATFYALIGLVLFFLVVAYFKVPVIMLRSLDSRADQIRDELAEAKRLREEAQHVLADYQRKRREAEDEAKDIVAAAEREAQSIKDEARRKTEEYVERRTAFSEQKIRQAEHDAIEAVRSAAVDVAVEASRIVLEKKATAAVQSKLFSKSIDAVKSKLN</sequence>
<dbReference type="HAMAP" id="MF_01398">
    <property type="entry name" value="ATP_synth_b_bprime"/>
    <property type="match status" value="1"/>
</dbReference>
<reference evidence="18 19" key="1">
    <citation type="journal article" date="2015" name="Genome Announc.">
        <title>Complete genome sequence of Martelella endophytica YC6887, which has antifungal activity associated with a halophyte.</title>
        <authorList>
            <person name="Khan A."/>
            <person name="Khan H."/>
            <person name="Chung E.J."/>
            <person name="Hossain M.T."/>
            <person name="Chung Y.R."/>
        </authorList>
    </citation>
    <scope>NUCLEOTIDE SEQUENCE [LARGE SCALE GENOMIC DNA]</scope>
    <source>
        <strain evidence="18">YC6887</strain>
    </source>
</reference>
<evidence type="ECO:0000256" key="14">
    <source>
        <dbReference type="ARBA" id="ARBA00025830"/>
    </source>
</evidence>
<evidence type="ECO:0000256" key="8">
    <source>
        <dbReference type="ARBA" id="ARBA00022989"/>
    </source>
</evidence>
<evidence type="ECO:0000256" key="4">
    <source>
        <dbReference type="ARBA" id="ARBA00022475"/>
    </source>
</evidence>
<dbReference type="GO" id="GO:0005886">
    <property type="term" value="C:plasma membrane"/>
    <property type="evidence" value="ECO:0007669"/>
    <property type="project" value="UniProtKB-SubCell"/>
</dbReference>
<evidence type="ECO:0000256" key="10">
    <source>
        <dbReference type="ARBA" id="ARBA00023136"/>
    </source>
</evidence>
<comment type="function">
    <text evidence="13">Component of the F(0) channel, it forms part of the peripheral stalk, linking F(1) to F(0). The b'-subunit is a diverged and duplicated form of b found in plants and photosynthetic bacteria.</text>
</comment>